<keyword evidence="4" id="KW-0804">Transcription</keyword>
<name>A0AAV8X3G7_9CUCU</name>
<sequence>MDVNDKKRPRSQNWDEIEKAFLLDFVKADINILENKKKLNIYNKDKFAAWERIRQKMDVEGYPRDIKRIKEQWQRMKVQAKRNVSIYKKSFKQAGGGPPIPEPNEIEWKIKDLLPYEFTKDYSPFDCDSVTKNVSESTEPSANVCGSSTSIHEEVLYGDHSYIQLPMNDTVLNANNIAEEVVIDDMLESEGGHENIEVSENIVNASCMANKNPVPSTSKRKTKRKHISEYEEKLFALNEKRINQMIKHEDEIHKLKIKYEHEIIKHEREYHEERLKLLK</sequence>
<reference evidence="7" key="1">
    <citation type="journal article" date="2023" name="Insect Mol. Biol.">
        <title>Genome sequencing provides insights into the evolution of gene families encoding plant cell wall-degrading enzymes in longhorned beetles.</title>
        <authorList>
            <person name="Shin N.R."/>
            <person name="Okamura Y."/>
            <person name="Kirsch R."/>
            <person name="Pauchet Y."/>
        </authorList>
    </citation>
    <scope>NUCLEOTIDE SEQUENCE</scope>
    <source>
        <strain evidence="7">RBIC_L_NR</strain>
    </source>
</reference>
<evidence type="ECO:0000256" key="2">
    <source>
        <dbReference type="ARBA" id="ARBA00016807"/>
    </source>
</evidence>
<dbReference type="AlphaFoldDB" id="A0AAV8X3G7"/>
<evidence type="ECO:0000256" key="3">
    <source>
        <dbReference type="ARBA" id="ARBA00023015"/>
    </source>
</evidence>
<keyword evidence="3" id="KW-0805">Transcription regulation</keyword>
<feature type="domain" description="Myb/SANT-like DNA-binding" evidence="6">
    <location>
        <begin position="10"/>
        <end position="84"/>
    </location>
</feature>
<comment type="subunit">
    <text evidence="1">Self-associates forming complexes of several hundred monomers.</text>
</comment>
<proteinExistence type="predicted"/>
<gene>
    <name evidence="7" type="ORF">NQ314_014608</name>
</gene>
<comment type="function">
    <text evidence="5">Involved in transvection phenomena (= synapsis-dependent gene expression), where the synaptic pairing of chromosomes carrying genes with which zeste interacts influences the expression of these genes. Zeste binds to DNA and stimulates transcription from a nearby promoter.</text>
</comment>
<organism evidence="7 8">
    <name type="scientific">Rhamnusium bicolor</name>
    <dbReference type="NCBI Taxonomy" id="1586634"/>
    <lineage>
        <taxon>Eukaryota</taxon>
        <taxon>Metazoa</taxon>
        <taxon>Ecdysozoa</taxon>
        <taxon>Arthropoda</taxon>
        <taxon>Hexapoda</taxon>
        <taxon>Insecta</taxon>
        <taxon>Pterygota</taxon>
        <taxon>Neoptera</taxon>
        <taxon>Endopterygota</taxon>
        <taxon>Coleoptera</taxon>
        <taxon>Polyphaga</taxon>
        <taxon>Cucujiformia</taxon>
        <taxon>Chrysomeloidea</taxon>
        <taxon>Cerambycidae</taxon>
        <taxon>Lepturinae</taxon>
        <taxon>Rhagiini</taxon>
        <taxon>Rhamnusium</taxon>
    </lineage>
</organism>
<evidence type="ECO:0000256" key="1">
    <source>
        <dbReference type="ARBA" id="ARBA00011764"/>
    </source>
</evidence>
<dbReference type="Pfam" id="PF13873">
    <property type="entry name" value="Myb_DNA-bind_5"/>
    <property type="match status" value="1"/>
</dbReference>
<dbReference type="PANTHER" id="PTHR21411">
    <property type="entry name" value="APONTIC"/>
    <property type="match status" value="1"/>
</dbReference>
<evidence type="ECO:0000256" key="5">
    <source>
        <dbReference type="ARBA" id="ARBA00025466"/>
    </source>
</evidence>
<evidence type="ECO:0000313" key="8">
    <source>
        <dbReference type="Proteomes" id="UP001162156"/>
    </source>
</evidence>
<dbReference type="EMBL" id="JANEYF010004032">
    <property type="protein sequence ID" value="KAJ8932516.1"/>
    <property type="molecule type" value="Genomic_DNA"/>
</dbReference>
<protein>
    <recommendedName>
        <fullName evidence="2">Regulatory protein zeste</fullName>
    </recommendedName>
</protein>
<evidence type="ECO:0000256" key="4">
    <source>
        <dbReference type="ARBA" id="ARBA00023163"/>
    </source>
</evidence>
<accession>A0AAV8X3G7</accession>
<dbReference type="InterPro" id="IPR028002">
    <property type="entry name" value="Myb_DNA-bind_5"/>
</dbReference>
<evidence type="ECO:0000259" key="6">
    <source>
        <dbReference type="Pfam" id="PF13873"/>
    </source>
</evidence>
<evidence type="ECO:0000313" key="7">
    <source>
        <dbReference type="EMBL" id="KAJ8932516.1"/>
    </source>
</evidence>
<keyword evidence="8" id="KW-1185">Reference proteome</keyword>
<dbReference type="Proteomes" id="UP001162156">
    <property type="component" value="Unassembled WGS sequence"/>
</dbReference>
<dbReference type="PANTHER" id="PTHR21411:SF0">
    <property type="entry name" value="REGULATORY PROTEIN ZESTE"/>
    <property type="match status" value="1"/>
</dbReference>
<comment type="caution">
    <text evidence="7">The sequence shown here is derived from an EMBL/GenBank/DDBJ whole genome shotgun (WGS) entry which is preliminary data.</text>
</comment>